<dbReference type="InterPro" id="IPR036271">
    <property type="entry name" value="Tet_transcr_reg_TetR-rel_C_sf"/>
</dbReference>
<evidence type="ECO:0000313" key="2">
    <source>
        <dbReference type="EMBL" id="MFD0861790.1"/>
    </source>
</evidence>
<reference evidence="3" key="1">
    <citation type="journal article" date="2019" name="Int. J. Syst. Evol. Microbiol.">
        <title>The Global Catalogue of Microorganisms (GCM) 10K type strain sequencing project: providing services to taxonomists for standard genome sequencing and annotation.</title>
        <authorList>
            <consortium name="The Broad Institute Genomics Platform"/>
            <consortium name="The Broad Institute Genome Sequencing Center for Infectious Disease"/>
            <person name="Wu L."/>
            <person name="Ma J."/>
        </authorList>
    </citation>
    <scope>NUCLEOTIDE SEQUENCE [LARGE SCALE GENOMIC DNA]</scope>
    <source>
        <strain evidence="3">CCUG 62952</strain>
    </source>
</reference>
<keyword evidence="3" id="KW-1185">Reference proteome</keyword>
<dbReference type="RefSeq" id="WP_386405471.1">
    <property type="nucleotide sequence ID" value="NZ_JBHTJH010000004.1"/>
</dbReference>
<name>A0ABW3CW90_9FLAO</name>
<proteinExistence type="predicted"/>
<dbReference type="InterPro" id="IPR041673">
    <property type="entry name" value="TetR_C_23"/>
</dbReference>
<dbReference type="SUPFAM" id="SSF48498">
    <property type="entry name" value="Tetracyclin repressor-like, C-terminal domain"/>
    <property type="match status" value="1"/>
</dbReference>
<evidence type="ECO:0000259" key="1">
    <source>
        <dbReference type="Pfam" id="PF17931"/>
    </source>
</evidence>
<protein>
    <submittedName>
        <fullName evidence="2">TetR family transcriptional regulator C-terminal domain-containing protein</fullName>
    </submittedName>
</protein>
<feature type="domain" description="Tetracyclin repressor-like C-terminal" evidence="1">
    <location>
        <begin position="84"/>
        <end position="210"/>
    </location>
</feature>
<sequence>MAKANPISEKDIISRYMEYVLENEDVPKSIYKFCKTQKIKEEEFYKYFGSFESLRDGIWNRFHIETTDLIEKTKDYENYSNREKLLTYFFTFFELLTLNRSYVLYTLSAQKNMLRNAQQLKGLRKHMRDFAKGLIQEGNEQKQIKILKQPEGLFSEATWLQFLFLLKFWMEDNSAGFEKTDAAIEKSVNTAFDVFDNTPLDSIIDLGKFLWKEQMA</sequence>
<accession>A0ABW3CW90</accession>
<dbReference type="Gene3D" id="1.10.357.10">
    <property type="entry name" value="Tetracycline Repressor, domain 2"/>
    <property type="match status" value="1"/>
</dbReference>
<gene>
    <name evidence="2" type="ORF">ACFQ1M_06195</name>
</gene>
<dbReference type="EMBL" id="JBHTJH010000004">
    <property type="protein sequence ID" value="MFD0861790.1"/>
    <property type="molecule type" value="Genomic_DNA"/>
</dbReference>
<dbReference type="Proteomes" id="UP001596978">
    <property type="component" value="Unassembled WGS sequence"/>
</dbReference>
<evidence type="ECO:0000313" key="3">
    <source>
        <dbReference type="Proteomes" id="UP001596978"/>
    </source>
</evidence>
<organism evidence="2 3">
    <name type="scientific">Sungkyunkwania multivorans</name>
    <dbReference type="NCBI Taxonomy" id="1173618"/>
    <lineage>
        <taxon>Bacteria</taxon>
        <taxon>Pseudomonadati</taxon>
        <taxon>Bacteroidota</taxon>
        <taxon>Flavobacteriia</taxon>
        <taxon>Flavobacteriales</taxon>
        <taxon>Flavobacteriaceae</taxon>
        <taxon>Sungkyunkwania</taxon>
    </lineage>
</organism>
<dbReference type="Pfam" id="PF17931">
    <property type="entry name" value="TetR_C_23"/>
    <property type="match status" value="1"/>
</dbReference>
<comment type="caution">
    <text evidence="2">The sequence shown here is derived from an EMBL/GenBank/DDBJ whole genome shotgun (WGS) entry which is preliminary data.</text>
</comment>